<dbReference type="InterPro" id="IPR009593">
    <property type="entry name" value="DUF1203"/>
</dbReference>
<evidence type="ECO:0000313" key="2">
    <source>
        <dbReference type="Proteomes" id="UP000298213"/>
    </source>
</evidence>
<dbReference type="Proteomes" id="UP000298213">
    <property type="component" value="Unassembled WGS sequence"/>
</dbReference>
<keyword evidence="2" id="KW-1185">Reference proteome</keyword>
<dbReference type="RefSeq" id="WP_135083714.1">
    <property type="nucleotide sequence ID" value="NZ_SPDV01000004.1"/>
</dbReference>
<sequence>MSFRITGLDPAPFRRLYGLSDQALAAEGVRRVVADADFGFPDRIALRDAGRGESLLLLNYVHQPADTPYRASHAIFVREGAEKAWDAVDSLPEALVRRPISLRAFDADHMMVAADLADGAALTPLIEDFLADPAVAYLQAHYAKRGCYAARFTRP</sequence>
<name>A0A4Y8ZUS3_9SPHN</name>
<dbReference type="AlphaFoldDB" id="A0A4Y8ZUS3"/>
<dbReference type="EMBL" id="SPDV01000004">
    <property type="protein sequence ID" value="TFI59664.1"/>
    <property type="molecule type" value="Genomic_DNA"/>
</dbReference>
<accession>A0A4Y8ZUS3</accession>
<gene>
    <name evidence="1" type="ORF">E2493_03340</name>
</gene>
<protein>
    <submittedName>
        <fullName evidence="1">DUF1203 domain-containing protein</fullName>
    </submittedName>
</protein>
<dbReference type="PIRSF" id="PIRSF034110">
    <property type="entry name" value="DUF1203"/>
    <property type="match status" value="1"/>
</dbReference>
<evidence type="ECO:0000313" key="1">
    <source>
        <dbReference type="EMBL" id="TFI59664.1"/>
    </source>
</evidence>
<dbReference type="Pfam" id="PF06718">
    <property type="entry name" value="DUF1203"/>
    <property type="match status" value="1"/>
</dbReference>
<reference evidence="1 2" key="1">
    <citation type="submission" date="2019-03" db="EMBL/GenBank/DDBJ databases">
        <title>Genome sequence of Sphingomonas sp. 17J27-24.</title>
        <authorList>
            <person name="Kim M."/>
            <person name="Maeng S."/>
            <person name="Sathiyaraj S."/>
        </authorList>
    </citation>
    <scope>NUCLEOTIDE SEQUENCE [LARGE SCALE GENOMIC DNA]</scope>
    <source>
        <strain evidence="1 2">17J27-24</strain>
    </source>
</reference>
<proteinExistence type="predicted"/>
<comment type="caution">
    <text evidence="1">The sequence shown here is derived from an EMBL/GenBank/DDBJ whole genome shotgun (WGS) entry which is preliminary data.</text>
</comment>
<dbReference type="OrthoDB" id="5953307at2"/>
<organism evidence="1 2">
    <name type="scientific">Sphingomonas parva</name>
    <dbReference type="NCBI Taxonomy" id="2555898"/>
    <lineage>
        <taxon>Bacteria</taxon>
        <taxon>Pseudomonadati</taxon>
        <taxon>Pseudomonadota</taxon>
        <taxon>Alphaproteobacteria</taxon>
        <taxon>Sphingomonadales</taxon>
        <taxon>Sphingomonadaceae</taxon>
        <taxon>Sphingomonas</taxon>
    </lineage>
</organism>